<keyword evidence="2" id="KW-1185">Reference proteome</keyword>
<sequence length="55" mass="5833">MASLPRKGFIGRAIAVFGAATAAAAAVDGHRQPRDRDLRLLGIDPLSFSNIKRAD</sequence>
<accession>B9K2M0</accession>
<dbReference type="HOGENOM" id="CLU_198352_0_0_5"/>
<gene>
    <name evidence="1" type="ordered locus">Avi_6114</name>
</gene>
<proteinExistence type="predicted"/>
<dbReference type="AlphaFoldDB" id="B9K2M0"/>
<dbReference type="eggNOG" id="ENOG50301VX">
    <property type="taxonomic scope" value="Bacteria"/>
</dbReference>
<dbReference type="KEGG" id="avi:Avi_6114"/>
<name>B9K2M0_ALLAM</name>
<reference evidence="1 2" key="1">
    <citation type="journal article" date="2009" name="J. Bacteriol.">
        <title>Genome sequences of three Agrobacterium biovars help elucidate the evolution of multichromosome genomes in bacteria.</title>
        <authorList>
            <person name="Slater S.C."/>
            <person name="Goldman B.S."/>
            <person name="Goodner B."/>
            <person name="Setubal J.C."/>
            <person name="Farrand S.K."/>
            <person name="Nester E.W."/>
            <person name="Burr T.J."/>
            <person name="Banta L."/>
            <person name="Dickerman A.W."/>
            <person name="Paulsen I."/>
            <person name="Otten L."/>
            <person name="Suen G."/>
            <person name="Welch R."/>
            <person name="Almeida N.F."/>
            <person name="Arnold F."/>
            <person name="Burton O.T."/>
            <person name="Du Z."/>
            <person name="Ewing A."/>
            <person name="Godsy E."/>
            <person name="Heisel S."/>
            <person name="Houmiel K.L."/>
            <person name="Jhaveri J."/>
            <person name="Lu J."/>
            <person name="Miller N.M."/>
            <person name="Norton S."/>
            <person name="Chen Q."/>
            <person name="Phoolcharoen W."/>
            <person name="Ohlin V."/>
            <person name="Ondrusek D."/>
            <person name="Pride N."/>
            <person name="Stricklin S.L."/>
            <person name="Sun J."/>
            <person name="Wheeler C."/>
            <person name="Wilson L."/>
            <person name="Zhu H."/>
            <person name="Wood D.W."/>
        </authorList>
    </citation>
    <scope>NUCLEOTIDE SEQUENCE [LARGE SCALE GENOMIC DNA]</scope>
    <source>
        <strain evidence="2">S4 / ATCC BAA-846</strain>
    </source>
</reference>
<protein>
    <submittedName>
        <fullName evidence="1">Uncharacterized protein</fullName>
    </submittedName>
</protein>
<organism evidence="1 2">
    <name type="scientific">Allorhizobium ampelinum (strain ATCC BAA-846 / DSM 112012 / S4)</name>
    <name type="common">Agrobacterium vitis (strain S4)</name>
    <dbReference type="NCBI Taxonomy" id="311402"/>
    <lineage>
        <taxon>Bacteria</taxon>
        <taxon>Pseudomonadati</taxon>
        <taxon>Pseudomonadota</taxon>
        <taxon>Alphaproteobacteria</taxon>
        <taxon>Hyphomicrobiales</taxon>
        <taxon>Rhizobiaceae</taxon>
        <taxon>Rhizobium/Agrobacterium group</taxon>
        <taxon>Allorhizobium</taxon>
        <taxon>Allorhizobium ampelinum</taxon>
    </lineage>
</organism>
<evidence type="ECO:0000313" key="2">
    <source>
        <dbReference type="Proteomes" id="UP000001596"/>
    </source>
</evidence>
<dbReference type="EMBL" id="CP000634">
    <property type="protein sequence ID" value="ACM39118.1"/>
    <property type="molecule type" value="Genomic_DNA"/>
</dbReference>
<dbReference type="Proteomes" id="UP000001596">
    <property type="component" value="Chromosome 2"/>
</dbReference>
<evidence type="ECO:0000313" key="1">
    <source>
        <dbReference type="EMBL" id="ACM39118.1"/>
    </source>
</evidence>
<dbReference type="RefSeq" id="WP_012654360.1">
    <property type="nucleotide sequence ID" value="NC_011988.1"/>
</dbReference>